<reference evidence="1 2" key="1">
    <citation type="journal article" date="2016" name="Front. Microbiol.">
        <title>Comprehensive Phylogenetic Analysis of Bovine Non-aureus Staphylococci Species Based on Whole-Genome Sequencing.</title>
        <authorList>
            <person name="Naushad S."/>
            <person name="Barkema H.W."/>
            <person name="Luby C."/>
            <person name="Condas L.A."/>
            <person name="Nobrega D.B."/>
            <person name="Carson D.A."/>
            <person name="De Buck J."/>
        </authorList>
    </citation>
    <scope>NUCLEOTIDE SEQUENCE [LARGE SCALE GENOMIC DNA]</scope>
    <source>
        <strain evidence="1 2">SNUC 1231</strain>
    </source>
</reference>
<evidence type="ECO:0000313" key="2">
    <source>
        <dbReference type="Proteomes" id="UP000241960"/>
    </source>
</evidence>
<comment type="caution">
    <text evidence="1">The sequence shown here is derived from an EMBL/GenBank/DDBJ whole genome shotgun (WGS) entry which is preliminary data.</text>
</comment>
<protein>
    <submittedName>
        <fullName evidence="1">Heptaprenyl pyrophosphate synthase subunit A</fullName>
    </submittedName>
</protein>
<name>A0A9Q6HPG0_9STAP</name>
<sequence length="185" mass="20915">METTLSILEKQIAQRLSGVNHYESIYINRILSQILDSYDIPEEAKLACLTIDTAMRHLDEVSVTLSSKKSILIGDLLSAHSYTLLAKLNDLTFQKKISSAIVEINEIKSSIQNGNITQSRMGDSILKLENRFPIVTIQRYIPDANIQEINRKLIANLKENPPSYLSEYTETEIQSFLDDIASEII</sequence>
<organism evidence="1 2">
    <name type="scientific">Staphylococcus succinus</name>
    <dbReference type="NCBI Taxonomy" id="61015"/>
    <lineage>
        <taxon>Bacteria</taxon>
        <taxon>Bacillati</taxon>
        <taxon>Bacillota</taxon>
        <taxon>Bacilli</taxon>
        <taxon>Bacillales</taxon>
        <taxon>Staphylococcaceae</taxon>
        <taxon>Staphylococcus</taxon>
    </lineage>
</organism>
<proteinExistence type="predicted"/>
<dbReference type="AlphaFoldDB" id="A0A9Q6HPG0"/>
<gene>
    <name evidence="1" type="ORF">BU058_05150</name>
</gene>
<dbReference type="EMBL" id="PZFQ01000013">
    <property type="protein sequence ID" value="PTI76127.1"/>
    <property type="molecule type" value="Genomic_DNA"/>
</dbReference>
<dbReference type="Proteomes" id="UP000241960">
    <property type="component" value="Unassembled WGS sequence"/>
</dbReference>
<dbReference type="Gene3D" id="1.20.120.1450">
    <property type="match status" value="1"/>
</dbReference>
<evidence type="ECO:0000313" key="1">
    <source>
        <dbReference type="EMBL" id="PTI76127.1"/>
    </source>
</evidence>
<dbReference type="RefSeq" id="WP_073504430.1">
    <property type="nucleotide sequence ID" value="NZ_CP018199.1"/>
</dbReference>
<accession>A0A9Q6HPG0</accession>